<accession>A0A9E2L5J8</accession>
<proteinExistence type="inferred from homology"/>
<protein>
    <submittedName>
        <fullName evidence="6">Stealth CR1 domain-containing protein</fullName>
    </submittedName>
</protein>
<dbReference type="InterPro" id="IPR021520">
    <property type="entry name" value="Stealth_CR2"/>
</dbReference>
<evidence type="ECO:0000313" key="6">
    <source>
        <dbReference type="EMBL" id="MBU3853066.1"/>
    </source>
</evidence>
<evidence type="ECO:0000259" key="4">
    <source>
        <dbReference type="Pfam" id="PF11380"/>
    </source>
</evidence>
<dbReference type="InterPro" id="IPR047141">
    <property type="entry name" value="Stealth"/>
</dbReference>
<evidence type="ECO:0000256" key="3">
    <source>
        <dbReference type="ARBA" id="ARBA00023169"/>
    </source>
</evidence>
<dbReference type="PANTHER" id="PTHR24045">
    <property type="match status" value="1"/>
</dbReference>
<comment type="similarity">
    <text evidence="1">Belongs to the stealth family.</text>
</comment>
<comment type="caution">
    <text evidence="6">The sequence shown here is derived from an EMBL/GenBank/DDBJ whole genome shotgun (WGS) entry which is preliminary data.</text>
</comment>
<dbReference type="Proteomes" id="UP000823865">
    <property type="component" value="Unassembled WGS sequence"/>
</dbReference>
<dbReference type="AlphaFoldDB" id="A0A9E2L5J8"/>
<feature type="domain" description="Stealth protein CR2 conserved region 2" evidence="4">
    <location>
        <begin position="44"/>
        <end position="147"/>
    </location>
</feature>
<organism evidence="6 7">
    <name type="scientific">Candidatus Paraprevotella stercoravium</name>
    <dbReference type="NCBI Taxonomy" id="2838725"/>
    <lineage>
        <taxon>Bacteria</taxon>
        <taxon>Pseudomonadati</taxon>
        <taxon>Bacteroidota</taxon>
        <taxon>Bacteroidia</taxon>
        <taxon>Bacteroidales</taxon>
        <taxon>Prevotellaceae</taxon>
        <taxon>Paraprevotella</taxon>
    </lineage>
</organism>
<name>A0A9E2L5J8_9BACT</name>
<reference evidence="6" key="1">
    <citation type="journal article" date="2021" name="PeerJ">
        <title>Extensive microbial diversity within the chicken gut microbiome revealed by metagenomics and culture.</title>
        <authorList>
            <person name="Gilroy R."/>
            <person name="Ravi A."/>
            <person name="Getino M."/>
            <person name="Pursley I."/>
            <person name="Horton D.L."/>
            <person name="Alikhan N.F."/>
            <person name="Baker D."/>
            <person name="Gharbi K."/>
            <person name="Hall N."/>
            <person name="Watson M."/>
            <person name="Adriaenssens E.M."/>
            <person name="Foster-Nyarko E."/>
            <person name="Jarju S."/>
            <person name="Secka A."/>
            <person name="Antonio M."/>
            <person name="Oren A."/>
            <person name="Chaudhuri R.R."/>
            <person name="La Ragione R."/>
            <person name="Hildebrand F."/>
            <person name="Pallen M.J."/>
        </authorList>
    </citation>
    <scope>NUCLEOTIDE SEQUENCE</scope>
    <source>
        <strain evidence="6">G3-2149</strain>
    </source>
</reference>
<dbReference type="PANTHER" id="PTHR24045:SF0">
    <property type="entry name" value="N-ACETYLGLUCOSAMINE-1-PHOSPHOTRANSFERASE SUBUNITS ALPHA_BETA"/>
    <property type="match status" value="1"/>
</dbReference>
<keyword evidence="2" id="KW-0808">Transferase</keyword>
<dbReference type="Pfam" id="PF11380">
    <property type="entry name" value="Stealth_CR2"/>
    <property type="match status" value="1"/>
</dbReference>
<feature type="domain" description="Stealth protein CR1 conserved region 1" evidence="5">
    <location>
        <begin position="8"/>
        <end position="32"/>
    </location>
</feature>
<reference evidence="6" key="2">
    <citation type="submission" date="2021-04" db="EMBL/GenBank/DDBJ databases">
        <authorList>
            <person name="Gilroy R."/>
        </authorList>
    </citation>
    <scope>NUCLEOTIDE SEQUENCE</scope>
    <source>
        <strain evidence="6">G3-2149</strain>
    </source>
</reference>
<dbReference type="GO" id="GO:0016772">
    <property type="term" value="F:transferase activity, transferring phosphorus-containing groups"/>
    <property type="evidence" value="ECO:0007669"/>
    <property type="project" value="InterPro"/>
</dbReference>
<evidence type="ECO:0000313" key="7">
    <source>
        <dbReference type="Proteomes" id="UP000823865"/>
    </source>
</evidence>
<gene>
    <name evidence="6" type="ORF">H9789_04500</name>
</gene>
<evidence type="ECO:0000259" key="5">
    <source>
        <dbReference type="Pfam" id="PF17101"/>
    </source>
</evidence>
<evidence type="ECO:0000256" key="2">
    <source>
        <dbReference type="ARBA" id="ARBA00022679"/>
    </source>
</evidence>
<evidence type="ECO:0000256" key="1">
    <source>
        <dbReference type="ARBA" id="ARBA00007583"/>
    </source>
</evidence>
<dbReference type="Pfam" id="PF17101">
    <property type="entry name" value="Stealth_CR1"/>
    <property type="match status" value="1"/>
</dbReference>
<dbReference type="EMBL" id="JAHLFU010000086">
    <property type="protein sequence ID" value="MBU3853066.1"/>
    <property type="molecule type" value="Genomic_DNA"/>
</dbReference>
<dbReference type="GO" id="GO:0000271">
    <property type="term" value="P:polysaccharide biosynthetic process"/>
    <property type="evidence" value="ECO:0007669"/>
    <property type="project" value="UniProtKB-KW"/>
</dbReference>
<dbReference type="InterPro" id="IPR031358">
    <property type="entry name" value="Stealth_CR1"/>
</dbReference>
<keyword evidence="3" id="KW-0270">Exopolysaccharide synthesis</keyword>
<sequence>MEKNPIEVDLVYLWVNGNDPQWQAKYNAFIGKTTKDLSLNCKGRYADNDELKYSLRSISLYAPWVHKIFIVTDNQIPEWLDTTNPKIQIVDHKDIMPEESLPCFNSSLIEHFLYKIPGLAEHFLFSNDDMYLNKPVTPIDFFTSEGLPIIRLTRKPLRKIRWFIRENILKKPLKNHRKMIDHSTRIVEKLYGIYYTGLPHHNIDAYLKSDYQKGVEVTLRDECAANNKNHLRSNDDIHRSVLSYLSLAEKRAVRRYVNGKESFYVNIQKKKDYQKLEENYPLFFCMNDSEDATDDDRKTAKEFLEKKFPQKSEFEK</sequence>